<dbReference type="Pfam" id="PF10902">
    <property type="entry name" value="WYL_2"/>
    <property type="match status" value="1"/>
</dbReference>
<dbReference type="EMBL" id="JADIMQ010000003">
    <property type="protein sequence ID" value="MBO8447675.1"/>
    <property type="molecule type" value="Genomic_DNA"/>
</dbReference>
<dbReference type="InterPro" id="IPR024401">
    <property type="entry name" value="WYL_prot"/>
</dbReference>
<name>A0A9D9HB41_9BACT</name>
<comment type="caution">
    <text evidence="1">The sequence shown here is derived from an EMBL/GenBank/DDBJ whole genome shotgun (WGS) entry which is preliminary data.</text>
</comment>
<sequence>MERMTHENDSELREVHDYLLGAMGVNAGRMLYDEMEEMKNLMSEGLCHFVFTKVNGETREAYGTRSSDIIDRYYSAGTGKGGRHGRHTATTFPYFDVEKKDWRCFRIDSLLGIDRDYGI</sequence>
<reference evidence="1" key="1">
    <citation type="submission" date="2020-10" db="EMBL/GenBank/DDBJ databases">
        <authorList>
            <person name="Gilroy R."/>
        </authorList>
    </citation>
    <scope>NUCLEOTIDE SEQUENCE</scope>
    <source>
        <strain evidence="1">20514</strain>
    </source>
</reference>
<dbReference type="Proteomes" id="UP000810252">
    <property type="component" value="Unassembled WGS sequence"/>
</dbReference>
<proteinExistence type="predicted"/>
<evidence type="ECO:0000313" key="2">
    <source>
        <dbReference type="Proteomes" id="UP000810252"/>
    </source>
</evidence>
<gene>
    <name evidence="1" type="ORF">IAC29_00195</name>
</gene>
<accession>A0A9D9HB41</accession>
<dbReference type="AlphaFoldDB" id="A0A9D9HB41"/>
<protein>
    <submittedName>
        <fullName evidence="1">DUF2693 domain-containing protein</fullName>
    </submittedName>
</protein>
<organism evidence="1 2">
    <name type="scientific">Candidatus Cryptobacteroides merdigallinarum</name>
    <dbReference type="NCBI Taxonomy" id="2840770"/>
    <lineage>
        <taxon>Bacteria</taxon>
        <taxon>Pseudomonadati</taxon>
        <taxon>Bacteroidota</taxon>
        <taxon>Bacteroidia</taxon>
        <taxon>Bacteroidales</taxon>
        <taxon>Candidatus Cryptobacteroides</taxon>
    </lineage>
</organism>
<evidence type="ECO:0000313" key="1">
    <source>
        <dbReference type="EMBL" id="MBO8447675.1"/>
    </source>
</evidence>
<reference evidence="1" key="2">
    <citation type="journal article" date="2021" name="PeerJ">
        <title>Extensive microbial diversity within the chicken gut microbiome revealed by metagenomics and culture.</title>
        <authorList>
            <person name="Gilroy R."/>
            <person name="Ravi A."/>
            <person name="Getino M."/>
            <person name="Pursley I."/>
            <person name="Horton D.L."/>
            <person name="Alikhan N.F."/>
            <person name="Baker D."/>
            <person name="Gharbi K."/>
            <person name="Hall N."/>
            <person name="Watson M."/>
            <person name="Adriaenssens E.M."/>
            <person name="Foster-Nyarko E."/>
            <person name="Jarju S."/>
            <person name="Secka A."/>
            <person name="Antonio M."/>
            <person name="Oren A."/>
            <person name="Chaudhuri R.R."/>
            <person name="La Ragione R."/>
            <person name="Hildebrand F."/>
            <person name="Pallen M.J."/>
        </authorList>
    </citation>
    <scope>NUCLEOTIDE SEQUENCE</scope>
    <source>
        <strain evidence="1">20514</strain>
    </source>
</reference>